<sequence length="147" mass="16576">MKAAFQVDQQVRVTRIVRDDGTFAGKTRGDLLIRRGSLGYVREWGVFLQDTLIYQVHFIEEDLIVGCREQELIAGDAPWLAGAFQFGDWVSSTRELVVGGQRVVATGEAGRVMACEHESRGFYYQVLFGQRLFLVPEQALYLQEEAG</sequence>
<dbReference type="RefSeq" id="WP_169402338.1">
    <property type="nucleotide sequence ID" value="NZ_JAADJU010000003.1"/>
</dbReference>
<keyword evidence="2" id="KW-0535">Nitrogen fixation</keyword>
<name>A0A848MH32_9GAMM</name>
<keyword evidence="4" id="KW-1185">Reference proteome</keyword>
<dbReference type="GO" id="GO:0009399">
    <property type="term" value="P:nitrogen fixation"/>
    <property type="evidence" value="ECO:0007669"/>
    <property type="project" value="InterPro"/>
</dbReference>
<evidence type="ECO:0000256" key="2">
    <source>
        <dbReference type="ARBA" id="ARBA00023231"/>
    </source>
</evidence>
<reference evidence="3 4" key="2">
    <citation type="submission" date="2020-06" db="EMBL/GenBank/DDBJ databases">
        <title>Polyphasic characterization of a Rahnella strain isolated from tree sap.</title>
        <authorList>
            <person name="Kim I.S."/>
        </authorList>
    </citation>
    <scope>NUCLEOTIDE SEQUENCE [LARGE SCALE GENOMIC DNA]</scope>
    <source>
        <strain evidence="3 4">SAP-1</strain>
    </source>
</reference>
<gene>
    <name evidence="3" type="ORF">GW590_07205</name>
</gene>
<comment type="similarity">
    <text evidence="1">Belongs to the NifZ family.</text>
</comment>
<protein>
    <submittedName>
        <fullName evidence="3">Nitrogen fixation protein NifZ</fullName>
    </submittedName>
</protein>
<dbReference type="Proteomes" id="UP000585363">
    <property type="component" value="Unassembled WGS sequence"/>
</dbReference>
<reference evidence="3 4" key="1">
    <citation type="submission" date="2020-01" db="EMBL/GenBank/DDBJ databases">
        <authorList>
            <person name="Lee S.D."/>
        </authorList>
    </citation>
    <scope>NUCLEOTIDE SEQUENCE [LARGE SCALE GENOMIC DNA]</scope>
    <source>
        <strain evidence="3 4">SAP-1</strain>
    </source>
</reference>
<dbReference type="EMBL" id="JAADJU010000003">
    <property type="protein sequence ID" value="NMP26646.1"/>
    <property type="molecule type" value="Genomic_DNA"/>
</dbReference>
<accession>A0A848MH32</accession>
<dbReference type="Pfam" id="PF04319">
    <property type="entry name" value="NifZ"/>
    <property type="match status" value="1"/>
</dbReference>
<dbReference type="AlphaFoldDB" id="A0A848MH32"/>
<dbReference type="InterPro" id="IPR007415">
    <property type="entry name" value="Nitrogenase_MoFe_mat_NifZ"/>
</dbReference>
<proteinExistence type="inferred from homology"/>
<comment type="caution">
    <text evidence="3">The sequence shown here is derived from an EMBL/GenBank/DDBJ whole genome shotgun (WGS) entry which is preliminary data.</text>
</comment>
<evidence type="ECO:0000256" key="1">
    <source>
        <dbReference type="ARBA" id="ARBA00008027"/>
    </source>
</evidence>
<evidence type="ECO:0000313" key="3">
    <source>
        <dbReference type="EMBL" id="NMP26646.1"/>
    </source>
</evidence>
<organism evidence="3 4">
    <name type="scientific">Rouxiella aceris</name>
    <dbReference type="NCBI Taxonomy" id="2703884"/>
    <lineage>
        <taxon>Bacteria</taxon>
        <taxon>Pseudomonadati</taxon>
        <taxon>Pseudomonadota</taxon>
        <taxon>Gammaproteobacteria</taxon>
        <taxon>Enterobacterales</taxon>
        <taxon>Yersiniaceae</taxon>
        <taxon>Rouxiella</taxon>
    </lineage>
</organism>
<evidence type="ECO:0000313" key="4">
    <source>
        <dbReference type="Proteomes" id="UP000585363"/>
    </source>
</evidence>